<reference evidence="3 4" key="1">
    <citation type="submission" date="2019-12" db="EMBL/GenBank/DDBJ databases">
        <title>Chromosome-level assembly of the Caenorhabditis remanei genome.</title>
        <authorList>
            <person name="Teterina A.A."/>
            <person name="Willis J.H."/>
            <person name="Phillips P.C."/>
        </authorList>
    </citation>
    <scope>NUCLEOTIDE SEQUENCE [LARGE SCALE GENOMIC DNA]</scope>
    <source>
        <strain evidence="3 4">PX506</strain>
        <tissue evidence="3">Whole organism</tissue>
    </source>
</reference>
<evidence type="ECO:0000256" key="1">
    <source>
        <dbReference type="SAM" id="Coils"/>
    </source>
</evidence>
<evidence type="ECO:0000256" key="2">
    <source>
        <dbReference type="SAM" id="MobiDB-lite"/>
    </source>
</evidence>
<protein>
    <recommendedName>
        <fullName evidence="5">CCHC-type domain-containing protein</fullName>
    </recommendedName>
</protein>
<sequence length="429" mass="48570">MSTAGPTAFGYPTGSTSNFLDPCRRCYESVAGHSLGYGLLVLATTRVFVVESDVALDLFFFIIFRQVHFIWIRNNYPTTVANTHEDPSADDKAIVSVKETEEGAKLRESQEEKILSIQTAYFLVAGKIDSLEKESEAHRDVLDQIATDQSNLSEKIDQQMSTKADLQCFQLGIEDEVSRLKETVKELKHRLLGEPKESPLDCFSPSPFKIPKMSEKRGPTGEIEENSSSITRKSLKDCPLCRDSGHRLADCPQFASKLEKLQQFRKRQICCTCGNLQCSRINCPKATIQCQICKGKQEFGKTLHISEICIFETHVSKRPSQTEYRRQKFSAQRPRSKSPAKENPAATQGPQPAQLQQQMVQQQYQQQPMMPTGPAFGPGYQMNPMIPPQQYQYQHPQQMVPMPMQPIPLQQYGYYQQQPGPSNQTTHHQ</sequence>
<comment type="caution">
    <text evidence="3">The sequence shown here is derived from an EMBL/GenBank/DDBJ whole genome shotgun (WGS) entry which is preliminary data.</text>
</comment>
<gene>
    <name evidence="3" type="ORF">GCK72_017396</name>
</gene>
<evidence type="ECO:0008006" key="5">
    <source>
        <dbReference type="Google" id="ProtNLM"/>
    </source>
</evidence>
<dbReference type="RefSeq" id="XP_053580981.1">
    <property type="nucleotide sequence ID" value="XM_053732068.1"/>
</dbReference>
<feature type="compositionally biased region" description="Low complexity" evidence="2">
    <location>
        <begin position="344"/>
        <end position="368"/>
    </location>
</feature>
<dbReference type="EMBL" id="WUAV01000005">
    <property type="protein sequence ID" value="KAF1750845.1"/>
    <property type="molecule type" value="Genomic_DNA"/>
</dbReference>
<organism evidence="3 4">
    <name type="scientific">Caenorhabditis remanei</name>
    <name type="common">Caenorhabditis vulgaris</name>
    <dbReference type="NCBI Taxonomy" id="31234"/>
    <lineage>
        <taxon>Eukaryota</taxon>
        <taxon>Metazoa</taxon>
        <taxon>Ecdysozoa</taxon>
        <taxon>Nematoda</taxon>
        <taxon>Chromadorea</taxon>
        <taxon>Rhabditida</taxon>
        <taxon>Rhabditina</taxon>
        <taxon>Rhabditomorpha</taxon>
        <taxon>Rhabditoidea</taxon>
        <taxon>Rhabditidae</taxon>
        <taxon>Peloderinae</taxon>
        <taxon>Caenorhabditis</taxon>
    </lineage>
</organism>
<proteinExistence type="predicted"/>
<evidence type="ECO:0000313" key="3">
    <source>
        <dbReference type="EMBL" id="KAF1750845.1"/>
    </source>
</evidence>
<keyword evidence="1" id="KW-0175">Coiled coil</keyword>
<accession>A0A6A5G830</accession>
<evidence type="ECO:0000313" key="4">
    <source>
        <dbReference type="Proteomes" id="UP000483820"/>
    </source>
</evidence>
<feature type="coiled-coil region" evidence="1">
    <location>
        <begin position="128"/>
        <end position="190"/>
    </location>
</feature>
<dbReference type="CTD" id="9807513"/>
<dbReference type="KEGG" id="crq:GCK72_017396"/>
<name>A0A6A5G830_CAERE</name>
<dbReference type="Proteomes" id="UP000483820">
    <property type="component" value="Chromosome V"/>
</dbReference>
<dbReference type="AlphaFoldDB" id="A0A6A5G830"/>
<dbReference type="GeneID" id="9807513"/>
<feature type="region of interest" description="Disordered" evidence="2">
    <location>
        <begin position="320"/>
        <end position="368"/>
    </location>
</feature>